<evidence type="ECO:0000313" key="4">
    <source>
        <dbReference type="Proteomes" id="UP000824094"/>
    </source>
</evidence>
<feature type="transmembrane region" description="Helical" evidence="2">
    <location>
        <begin position="6"/>
        <end position="29"/>
    </location>
</feature>
<name>A0A9D1MI13_9FIRM</name>
<evidence type="ECO:0000256" key="1">
    <source>
        <dbReference type="SAM" id="MobiDB-lite"/>
    </source>
</evidence>
<keyword evidence="2" id="KW-0812">Transmembrane</keyword>
<reference evidence="3" key="1">
    <citation type="submission" date="2020-10" db="EMBL/GenBank/DDBJ databases">
        <authorList>
            <person name="Gilroy R."/>
        </authorList>
    </citation>
    <scope>NUCLEOTIDE SEQUENCE</scope>
    <source>
        <strain evidence="3">18911</strain>
    </source>
</reference>
<dbReference type="AlphaFoldDB" id="A0A9D1MI13"/>
<proteinExistence type="predicted"/>
<reference evidence="3" key="2">
    <citation type="journal article" date="2021" name="PeerJ">
        <title>Extensive microbial diversity within the chicken gut microbiome revealed by metagenomics and culture.</title>
        <authorList>
            <person name="Gilroy R."/>
            <person name="Ravi A."/>
            <person name="Getino M."/>
            <person name="Pursley I."/>
            <person name="Horton D.L."/>
            <person name="Alikhan N.F."/>
            <person name="Baker D."/>
            <person name="Gharbi K."/>
            <person name="Hall N."/>
            <person name="Watson M."/>
            <person name="Adriaenssens E.M."/>
            <person name="Foster-Nyarko E."/>
            <person name="Jarju S."/>
            <person name="Secka A."/>
            <person name="Antonio M."/>
            <person name="Oren A."/>
            <person name="Chaudhuri R.R."/>
            <person name="La Ragione R."/>
            <person name="Hildebrand F."/>
            <person name="Pallen M.J."/>
        </authorList>
    </citation>
    <scope>NUCLEOTIDE SEQUENCE</scope>
    <source>
        <strain evidence="3">18911</strain>
    </source>
</reference>
<gene>
    <name evidence="3" type="ORF">IAB05_05460</name>
</gene>
<feature type="transmembrane region" description="Helical" evidence="2">
    <location>
        <begin position="57"/>
        <end position="81"/>
    </location>
</feature>
<keyword evidence="2" id="KW-0472">Membrane</keyword>
<sequence>MTSDKIAGIVISTIVAAAFMALAVVMFCGKGGRYLPFYRYEPKVPEAQKHHLKLLRILAGFVFASVAMVYIGIMCIIFEVGGNTQTVGGVIMGVGLLFAIAGVLFMSINESMLLIKRKARDDYWDRRFHEEGEEELRQEFLRDIPKKRRTSTKKKSTGTTKKQNKP</sequence>
<dbReference type="EMBL" id="DVNF01000159">
    <property type="protein sequence ID" value="HIU60820.1"/>
    <property type="molecule type" value="Genomic_DNA"/>
</dbReference>
<evidence type="ECO:0000313" key="3">
    <source>
        <dbReference type="EMBL" id="HIU60820.1"/>
    </source>
</evidence>
<feature type="compositionally biased region" description="Basic residues" evidence="1">
    <location>
        <begin position="145"/>
        <end position="166"/>
    </location>
</feature>
<accession>A0A9D1MI13</accession>
<comment type="caution">
    <text evidence="3">The sequence shown here is derived from an EMBL/GenBank/DDBJ whole genome shotgun (WGS) entry which is preliminary data.</text>
</comment>
<organism evidence="3 4">
    <name type="scientific">Candidatus Stercoripulliclostridium merdigallinarum</name>
    <dbReference type="NCBI Taxonomy" id="2840951"/>
    <lineage>
        <taxon>Bacteria</taxon>
        <taxon>Bacillati</taxon>
        <taxon>Bacillota</taxon>
        <taxon>Clostridia</taxon>
        <taxon>Eubacteriales</taxon>
        <taxon>Candidatus Stercoripulliclostridium</taxon>
    </lineage>
</organism>
<feature type="transmembrane region" description="Helical" evidence="2">
    <location>
        <begin position="87"/>
        <end position="108"/>
    </location>
</feature>
<evidence type="ECO:0000256" key="2">
    <source>
        <dbReference type="SAM" id="Phobius"/>
    </source>
</evidence>
<keyword evidence="2" id="KW-1133">Transmembrane helix</keyword>
<dbReference type="Proteomes" id="UP000824094">
    <property type="component" value="Unassembled WGS sequence"/>
</dbReference>
<feature type="region of interest" description="Disordered" evidence="1">
    <location>
        <begin position="139"/>
        <end position="166"/>
    </location>
</feature>
<protein>
    <submittedName>
        <fullName evidence="3">Uncharacterized protein</fullName>
    </submittedName>
</protein>